<accession>A0A150HM61</accession>
<organism evidence="1 2">
    <name type="scientific">Acinetobacter venetianus</name>
    <dbReference type="NCBI Taxonomy" id="52133"/>
    <lineage>
        <taxon>Bacteria</taxon>
        <taxon>Pseudomonadati</taxon>
        <taxon>Pseudomonadota</taxon>
        <taxon>Gammaproteobacteria</taxon>
        <taxon>Moraxellales</taxon>
        <taxon>Moraxellaceae</taxon>
        <taxon>Acinetobacter</taxon>
    </lineage>
</organism>
<dbReference type="PANTHER" id="PTHR32385">
    <property type="entry name" value="MANNOSYL PHOSPHORYLINOSITOL CERAMIDE SYNTHASE"/>
    <property type="match status" value="1"/>
</dbReference>
<dbReference type="EMBL" id="JRUE01000199">
    <property type="protein sequence ID" value="KXZ66892.1"/>
    <property type="molecule type" value="Genomic_DNA"/>
</dbReference>
<dbReference type="Pfam" id="PF05704">
    <property type="entry name" value="Caps_synth"/>
    <property type="match status" value="1"/>
</dbReference>
<dbReference type="PANTHER" id="PTHR32385:SF15">
    <property type="entry name" value="INOSITOL PHOSPHOCERAMIDE MANNOSYLTRANSFERASE 1"/>
    <property type="match status" value="1"/>
</dbReference>
<proteinExistence type="predicted"/>
<dbReference type="InterPro" id="IPR051706">
    <property type="entry name" value="Glycosyltransferase_domain"/>
</dbReference>
<dbReference type="Proteomes" id="UP000075680">
    <property type="component" value="Unassembled WGS sequence"/>
</dbReference>
<dbReference type="InterPro" id="IPR008441">
    <property type="entry name" value="AfumC-like_glycosyl_Trfase"/>
</dbReference>
<dbReference type="InterPro" id="IPR029044">
    <property type="entry name" value="Nucleotide-diphossugar_trans"/>
</dbReference>
<dbReference type="Gene3D" id="3.90.550.20">
    <property type="match status" value="1"/>
</dbReference>
<dbReference type="GO" id="GO:0051999">
    <property type="term" value="P:mannosyl-inositol phosphorylceramide biosynthetic process"/>
    <property type="evidence" value="ECO:0007669"/>
    <property type="project" value="TreeGrafter"/>
</dbReference>
<dbReference type="GO" id="GO:0016020">
    <property type="term" value="C:membrane"/>
    <property type="evidence" value="ECO:0007669"/>
    <property type="project" value="GOC"/>
</dbReference>
<dbReference type="RefSeq" id="WP_061519168.1">
    <property type="nucleotide sequence ID" value="NZ_JRUE01000199.1"/>
</dbReference>
<gene>
    <name evidence="1" type="ORF">AVENLUH5627_02388</name>
</gene>
<reference evidence="1 2" key="1">
    <citation type="journal article" date="2016" name="Sci. Rep.">
        <title>Genomic and phenotypic characterization of the species Acinetobacter venetianus.</title>
        <authorList>
            <person name="Fondi M."/>
            <person name="Maida I."/>
            <person name="Perrin E."/>
            <person name="Orlandini V."/>
            <person name="La Torre L."/>
            <person name="Bosi E."/>
            <person name="Negroni A."/>
            <person name="Zanaroli G."/>
            <person name="Fava F."/>
            <person name="Decorosi F."/>
            <person name="Giovannetti L."/>
            <person name="Viti C."/>
            <person name="Vaneechoutte M."/>
            <person name="Dijkshoorn L."/>
            <person name="Fani R."/>
        </authorList>
    </citation>
    <scope>NUCLEOTIDE SEQUENCE [LARGE SCALE GENOMIC DNA]</scope>
    <source>
        <strain evidence="1 2">LUH5627</strain>
    </source>
</reference>
<dbReference type="AlphaFoldDB" id="A0A150HM61"/>
<dbReference type="PATRIC" id="fig|52133.18.peg.2451"/>
<dbReference type="SUPFAM" id="SSF53448">
    <property type="entry name" value="Nucleotide-diphospho-sugar transferases"/>
    <property type="match status" value="1"/>
</dbReference>
<comment type="caution">
    <text evidence="1">The sequence shown here is derived from an EMBL/GenBank/DDBJ whole genome shotgun (WGS) entry which is preliminary data.</text>
</comment>
<dbReference type="GO" id="GO:0000030">
    <property type="term" value="F:mannosyltransferase activity"/>
    <property type="evidence" value="ECO:0007669"/>
    <property type="project" value="TreeGrafter"/>
</dbReference>
<protein>
    <submittedName>
        <fullName evidence="1">Capsular polysaccharide synthesis protein</fullName>
    </submittedName>
</protein>
<sequence length="303" mass="36115">MKVFKKLFYLLKFYTMYANKKRDMNDVINNYADIIVLNPTEKNAIIPKIIWMYWEGLLPEFVQKCVDNIKKNNPNYVVNFLTPNNVKEFCDIDYGRLKHATPQQKADLIRFELIYQHGGIWLDASTIVYENLDWIEKLVAQHQTNSFAYYRKKNTTCSDFPVLENWLLASSAKNMFFKSWFEELFKAIELTPKVYIQQIKENNENNQDYFQEIGRLEYLVAYVACQKIMRTTLPSMTLINCDRNAFFYQVKNKWMKEKVLIDLALNYPPVEKPKLIKLAGKERGILSRYYSKKMYFNDSFIDI</sequence>
<evidence type="ECO:0000313" key="1">
    <source>
        <dbReference type="EMBL" id="KXZ66892.1"/>
    </source>
</evidence>
<evidence type="ECO:0000313" key="2">
    <source>
        <dbReference type="Proteomes" id="UP000075680"/>
    </source>
</evidence>
<name>A0A150HM61_9GAMM</name>